<dbReference type="Gene3D" id="1.50.10.10">
    <property type="match status" value="1"/>
</dbReference>
<accession>A0A8S8ZNF7</accession>
<dbReference type="PANTHER" id="PTHR31047:SF1">
    <property type="entry name" value="DUF1237 DOMAIN-CONTAINING PROTEIN"/>
    <property type="match status" value="1"/>
</dbReference>
<dbReference type="GO" id="GO:0005975">
    <property type="term" value="P:carbohydrate metabolic process"/>
    <property type="evidence" value="ECO:0007669"/>
    <property type="project" value="InterPro"/>
</dbReference>
<organism evidence="2 3">
    <name type="scientific">Sordaria macrospora</name>
    <dbReference type="NCBI Taxonomy" id="5147"/>
    <lineage>
        <taxon>Eukaryota</taxon>
        <taxon>Fungi</taxon>
        <taxon>Dikarya</taxon>
        <taxon>Ascomycota</taxon>
        <taxon>Pezizomycotina</taxon>
        <taxon>Sordariomycetes</taxon>
        <taxon>Sordariomycetidae</taxon>
        <taxon>Sordariales</taxon>
        <taxon>Sordariaceae</taxon>
        <taxon>Sordaria</taxon>
    </lineage>
</organism>
<dbReference type="InterPro" id="IPR008928">
    <property type="entry name" value="6-hairpin_glycosidase_sf"/>
</dbReference>
<sequence length="509" mass="57233">MKKLILILILSGITASLARKKHRLQPQDQQPWELSEESTCPDYSYYAYQKHPPYSSGKYQLPYQRPVPACRKFNLTEVEDTISDMKQIIRDPDLFRLFENCFPNTLDTAIAWKGIAAKGHGDEHYREDDYEEELTFITTGDIPALWLRDSSNQLLSYLPLLRPSSYSSNTSLASLYRGLINLQARYILTSPHCNAFHAPPESNLSLSLNPSTSTDTGTGTTDYVYPSPDPSTVFECKYELDSLASFLHLSHAYHNATGDTLFFSCARNWVKAVDLILNVTAELQAGTYKEDGSVAFSPYQFQRSTSTASETLGNAGAGNPVRNGTGMVRSAFRPSDDACNYQLFVPGNMMYSTALERVAEGIVARIEGQVEKSARLKRMREMAQGIKRGVEKFGRAEHWRYGRVYAYEVDGFGSHSMMDDANIPSLLSAPLFGYVDRNDPIYQNTRRFVLSRENPYYMVGPVLIVQIMTSDDDAEIVNCLQQILSSTDGLGLMHESISSKSASIWTRQW</sequence>
<dbReference type="Proteomes" id="UP000433876">
    <property type="component" value="Unassembled WGS sequence"/>
</dbReference>
<name>A0A8S8ZNF7_SORMA</name>
<dbReference type="PIRSF" id="PIRSF028846">
    <property type="entry name" value="UCP028846"/>
    <property type="match status" value="1"/>
</dbReference>
<feature type="chain" id="PRO_5035787118" evidence="1">
    <location>
        <begin position="19"/>
        <end position="509"/>
    </location>
</feature>
<dbReference type="GO" id="GO:0003824">
    <property type="term" value="F:catalytic activity"/>
    <property type="evidence" value="ECO:0007669"/>
    <property type="project" value="UniProtKB-ARBA"/>
</dbReference>
<reference evidence="2 3" key="1">
    <citation type="submission" date="2017-07" db="EMBL/GenBank/DDBJ databases">
        <title>Genome sequence of the Sordaria macrospora wild type strain R19027.</title>
        <authorList>
            <person name="Nowrousian M."/>
            <person name="Teichert I."/>
            <person name="Kueck U."/>
        </authorList>
    </citation>
    <scope>NUCLEOTIDE SEQUENCE [LARGE SCALE GENOMIC DNA]</scope>
    <source>
        <strain evidence="2 3">R19027</strain>
        <tissue evidence="2">Mycelium</tissue>
    </source>
</reference>
<dbReference type="OMA" id="QLSWDYY"/>
<comment type="caution">
    <text evidence="2">The sequence shown here is derived from an EMBL/GenBank/DDBJ whole genome shotgun (WGS) entry which is preliminary data.</text>
</comment>
<evidence type="ECO:0000313" key="2">
    <source>
        <dbReference type="EMBL" id="KAA8630456.1"/>
    </source>
</evidence>
<evidence type="ECO:0000256" key="1">
    <source>
        <dbReference type="SAM" id="SignalP"/>
    </source>
</evidence>
<dbReference type="SUPFAM" id="SSF48208">
    <property type="entry name" value="Six-hairpin glycosidases"/>
    <property type="match status" value="1"/>
</dbReference>
<keyword evidence="1" id="KW-0732">Signal</keyword>
<dbReference type="VEuPathDB" id="FungiDB:SMAC_03434"/>
<gene>
    <name evidence="2" type="ORF">SMACR_03434</name>
</gene>
<dbReference type="Pfam" id="PF06824">
    <property type="entry name" value="Glyco_hydro_125"/>
    <property type="match status" value="1"/>
</dbReference>
<dbReference type="InterPro" id="IPR012341">
    <property type="entry name" value="6hp_glycosidase-like_sf"/>
</dbReference>
<dbReference type="InterPro" id="IPR008313">
    <property type="entry name" value="GH125"/>
</dbReference>
<evidence type="ECO:0000313" key="3">
    <source>
        <dbReference type="Proteomes" id="UP000433876"/>
    </source>
</evidence>
<feature type="signal peptide" evidence="1">
    <location>
        <begin position="1"/>
        <end position="18"/>
    </location>
</feature>
<protein>
    <submittedName>
        <fullName evidence="2">Uncharacterized protein</fullName>
    </submittedName>
</protein>
<dbReference type="AlphaFoldDB" id="A0A8S8ZNF7"/>
<dbReference type="EMBL" id="NMPR01000103">
    <property type="protein sequence ID" value="KAA8630456.1"/>
    <property type="molecule type" value="Genomic_DNA"/>
</dbReference>
<dbReference type="PANTHER" id="PTHR31047">
    <property type="entry name" value="MEIOTICALLY UP-REGULATED GENE 157 PROTEIN"/>
    <property type="match status" value="1"/>
</dbReference>
<proteinExistence type="predicted"/>
<dbReference type="SMART" id="SM01149">
    <property type="entry name" value="DUF1237"/>
    <property type="match status" value="1"/>
</dbReference>